<feature type="binding site" evidence="4">
    <location>
        <position position="126"/>
    </location>
    <ligand>
        <name>NAD(+)</name>
        <dbReference type="ChEBI" id="CHEBI:57540"/>
    </ligand>
</feature>
<evidence type="ECO:0000256" key="3">
    <source>
        <dbReference type="PIRSR" id="PIRSR000112-1"/>
    </source>
</evidence>
<evidence type="ECO:0000313" key="6">
    <source>
        <dbReference type="EMBL" id="KAB2331695.1"/>
    </source>
</evidence>
<dbReference type="EMBL" id="WBOT01000004">
    <property type="protein sequence ID" value="KAB2331695.1"/>
    <property type="molecule type" value="Genomic_DNA"/>
</dbReference>
<dbReference type="Proteomes" id="UP000441354">
    <property type="component" value="Unassembled WGS sequence"/>
</dbReference>
<feature type="binding site" evidence="4">
    <location>
        <position position="120"/>
    </location>
    <ligand>
        <name>NAD(+)</name>
        <dbReference type="ChEBI" id="CHEBI:57540"/>
    </ligand>
</feature>
<gene>
    <name evidence="6" type="ORF">F7732_13550</name>
</gene>
<evidence type="ECO:0000259" key="5">
    <source>
        <dbReference type="Pfam" id="PF00465"/>
    </source>
</evidence>
<dbReference type="GO" id="GO:0016614">
    <property type="term" value="F:oxidoreductase activity, acting on CH-OH group of donors"/>
    <property type="evidence" value="ECO:0007669"/>
    <property type="project" value="InterPro"/>
</dbReference>
<evidence type="ECO:0000256" key="1">
    <source>
        <dbReference type="ARBA" id="ARBA00022723"/>
    </source>
</evidence>
<dbReference type="Gene3D" id="3.40.50.1970">
    <property type="match status" value="1"/>
</dbReference>
<dbReference type="Gene3D" id="1.20.1090.10">
    <property type="entry name" value="Dehydroquinate synthase-like - alpha domain"/>
    <property type="match status" value="1"/>
</dbReference>
<dbReference type="GO" id="GO:0046872">
    <property type="term" value="F:metal ion binding"/>
    <property type="evidence" value="ECO:0007669"/>
    <property type="project" value="UniProtKB-KW"/>
</dbReference>
<reference evidence="6 7" key="1">
    <citation type="journal article" date="2014" name="Arch. Microbiol.">
        <title>Bacillus mesophilum sp. nov., strain IITR-54T, a novel 4-chlorobiphenyl dechlorinating bacterium.</title>
        <authorList>
            <person name="Manickam N."/>
            <person name="Singh N.K."/>
            <person name="Bajaj A."/>
            <person name="Kumar R.M."/>
            <person name="Kaur G."/>
            <person name="Kaur N."/>
            <person name="Bala M."/>
            <person name="Kumar A."/>
            <person name="Mayilraj S."/>
        </authorList>
    </citation>
    <scope>NUCLEOTIDE SEQUENCE [LARGE SCALE GENOMIC DNA]</scope>
    <source>
        <strain evidence="6 7">IITR-54</strain>
    </source>
</reference>
<dbReference type="PANTHER" id="PTHR43616:SF3">
    <property type="entry name" value="HYDROXYCARBOXYLATE DEHYDROGENASE A"/>
    <property type="match status" value="1"/>
</dbReference>
<dbReference type="PIRSF" id="PIRSF000112">
    <property type="entry name" value="Glycerol_dehydrogenase"/>
    <property type="match status" value="1"/>
</dbReference>
<dbReference type="Pfam" id="PF00465">
    <property type="entry name" value="Fe-ADH"/>
    <property type="match status" value="1"/>
</dbReference>
<keyword evidence="3" id="KW-0862">Zinc</keyword>
<accession>A0A7V7UUG5</accession>
<comment type="caution">
    <text evidence="6">The sequence shown here is derived from an EMBL/GenBank/DDBJ whole genome shotgun (WGS) entry which is preliminary data.</text>
</comment>
<feature type="binding site" evidence="3">
    <location>
        <position position="166"/>
    </location>
    <ligand>
        <name>glycerol</name>
        <dbReference type="ChEBI" id="CHEBI:17754"/>
    </ligand>
</feature>
<dbReference type="InterPro" id="IPR001670">
    <property type="entry name" value="ADH_Fe/GldA"/>
</dbReference>
<keyword evidence="7" id="KW-1185">Reference proteome</keyword>
<comment type="cofactor">
    <cofactor evidence="3">
        <name>Zn(2+)</name>
        <dbReference type="ChEBI" id="CHEBI:29105"/>
    </cofactor>
    <text evidence="3">Binds 1 zinc ion per subunit.</text>
</comment>
<feature type="binding site" evidence="4">
    <location>
        <begin position="89"/>
        <end position="93"/>
    </location>
    <ligand>
        <name>NAD(+)</name>
        <dbReference type="ChEBI" id="CHEBI:57540"/>
    </ligand>
</feature>
<dbReference type="SUPFAM" id="SSF56796">
    <property type="entry name" value="Dehydroquinate synthase-like"/>
    <property type="match status" value="1"/>
</dbReference>
<keyword evidence="4" id="KW-0520">NAD</keyword>
<evidence type="ECO:0000256" key="4">
    <source>
        <dbReference type="PIRSR" id="PIRSR000112-3"/>
    </source>
</evidence>
<dbReference type="InterPro" id="IPR016205">
    <property type="entry name" value="Glycerol_DH"/>
</dbReference>
<name>A0A7V7UUG5_9BACI</name>
<proteinExistence type="predicted"/>
<dbReference type="AlphaFoldDB" id="A0A7V7UUG5"/>
<dbReference type="PANTHER" id="PTHR43616">
    <property type="entry name" value="GLYCEROL DEHYDROGENASE"/>
    <property type="match status" value="1"/>
</dbReference>
<keyword evidence="2" id="KW-0560">Oxidoreductase</keyword>
<organism evidence="6 7">
    <name type="scientific">Bacillus mesophilum</name>
    <dbReference type="NCBI Taxonomy" id="1071718"/>
    <lineage>
        <taxon>Bacteria</taxon>
        <taxon>Bacillati</taxon>
        <taxon>Bacillota</taxon>
        <taxon>Bacilli</taxon>
        <taxon>Bacillales</taxon>
        <taxon>Bacillaceae</taxon>
        <taxon>Bacillus</taxon>
    </lineage>
</organism>
<dbReference type="OrthoDB" id="5198708at2"/>
<sequence length="359" mass="39152">MKPEDIVRSGPNQYVCKEGVLKDISFFLKDFQSPVVVTGHKSFEAFTHYTSLPSHVEVLQHSGYSSDSAINSLAESARQADVIIGIGGGIILDTAKSVADLLNIEVITIPSVIGTCAATTPLSVIYDDTGSFIRVDYHKRSSYYTIIDPVMLLNSPVEYFKGGIGDTLAKWYEAEAIIRNTMKDDNFSIMIHSGLQHAAFIKEILLKESLTAIESLETNTVSPAFIKVVESVITLAGTVGGYAGRYGRMAGAHAIHNGLSFVNETHSILHGQKVAYGILVQLVLENRHAEVEELIPFYKALNFPINFKDLNVTENLSQAMALVAAHAAKPEESLQLMGTFTETDVITAMEQLENILVGN</sequence>
<protein>
    <submittedName>
        <fullName evidence="6">Iron-containing alcohol dehydrogenase family protein</fullName>
    </submittedName>
</protein>
<feature type="binding site" evidence="4">
    <location>
        <position position="122"/>
    </location>
    <ligand>
        <name>NAD(+)</name>
        <dbReference type="ChEBI" id="CHEBI:57540"/>
    </ligand>
</feature>
<feature type="binding site" evidence="3">
    <location>
        <position position="270"/>
    </location>
    <ligand>
        <name>glycerol</name>
        <dbReference type="ChEBI" id="CHEBI:17754"/>
    </ligand>
</feature>
<feature type="binding site" evidence="3">
    <location>
        <position position="253"/>
    </location>
    <ligand>
        <name>glycerol</name>
        <dbReference type="ChEBI" id="CHEBI:17754"/>
    </ligand>
</feature>
<dbReference type="RefSeq" id="WP_151574576.1">
    <property type="nucleotide sequence ID" value="NZ_WBOT01000004.1"/>
</dbReference>
<dbReference type="CDD" id="cd08172">
    <property type="entry name" value="GlyDH-like"/>
    <property type="match status" value="1"/>
</dbReference>
<evidence type="ECO:0000256" key="2">
    <source>
        <dbReference type="ARBA" id="ARBA00023002"/>
    </source>
</evidence>
<evidence type="ECO:0000313" key="7">
    <source>
        <dbReference type="Proteomes" id="UP000441354"/>
    </source>
</evidence>
<keyword evidence="1 3" id="KW-0479">Metal-binding</keyword>
<feature type="domain" description="Alcohol dehydrogenase iron-type/glycerol dehydrogenase GldA" evidence="5">
    <location>
        <begin position="11"/>
        <end position="149"/>
    </location>
</feature>